<dbReference type="Pfam" id="PF18920">
    <property type="entry name" value="DUF5671"/>
    <property type="match status" value="1"/>
</dbReference>
<evidence type="ECO:0000259" key="2">
    <source>
        <dbReference type="Pfam" id="PF18920"/>
    </source>
</evidence>
<dbReference type="STRING" id="1801743.A2824_03505"/>
<gene>
    <name evidence="3" type="ORF">A2824_03505</name>
</gene>
<reference evidence="3 4" key="1">
    <citation type="journal article" date="2016" name="Nat. Commun.">
        <title>Thousands of microbial genomes shed light on interconnected biogeochemical processes in an aquifer system.</title>
        <authorList>
            <person name="Anantharaman K."/>
            <person name="Brown C.T."/>
            <person name="Hug L.A."/>
            <person name="Sharon I."/>
            <person name="Castelle C.J."/>
            <person name="Probst A.J."/>
            <person name="Thomas B.C."/>
            <person name="Singh A."/>
            <person name="Wilkins M.J."/>
            <person name="Karaoz U."/>
            <person name="Brodie E.L."/>
            <person name="Williams K.H."/>
            <person name="Hubbard S.S."/>
            <person name="Banfield J.F."/>
        </authorList>
    </citation>
    <scope>NUCLEOTIDE SEQUENCE [LARGE SCALE GENOMIC DNA]</scope>
</reference>
<feature type="transmembrane region" description="Helical" evidence="1">
    <location>
        <begin position="132"/>
        <end position="152"/>
    </location>
</feature>
<proteinExistence type="predicted"/>
<dbReference type="EMBL" id="MFTT01000024">
    <property type="protein sequence ID" value="OGI69506.1"/>
    <property type="molecule type" value="Genomic_DNA"/>
</dbReference>
<accession>A0A1F6VIW1</accession>
<organism evidence="3 4">
    <name type="scientific">Candidatus Nomurabacteria bacterium RIFCSPHIGHO2_01_FULL_42_16</name>
    <dbReference type="NCBI Taxonomy" id="1801743"/>
    <lineage>
        <taxon>Bacteria</taxon>
        <taxon>Candidatus Nomuraibacteriota</taxon>
    </lineage>
</organism>
<sequence>MPKTKLSPKYFFLSLGVLVTLIASVVSFLNLVFETLNKRFPDVLNATYQYGYNTFDYENMRSALATLIIIFPVFLIISYFWCRQSEKGIGAVDDIIRRWVLYLILFLSSIVIIVDLVTLVKYFVAGEITTRFILKVAIALIVALLVGLYYILELRFKDQGSRIKDKAFIIGAIFAGVGGVLVLAAIIFSFMIMGSPAKQRQLRLDDRRISDLQNIQWQVINYWQQKEKLPESLKDLKDPLSGFSLPVDPDFEKGINYEYAKKEKLKFELCATFSLPMPKGWRENNYYGGPVPLYEKGMMGGGDMAMEMIYPYPGPDGMNESWDHEAGRTCFERTIDPEIYLPFRKLQ</sequence>
<keyword evidence="1" id="KW-1133">Transmembrane helix</keyword>
<keyword evidence="1" id="KW-0472">Membrane</keyword>
<evidence type="ECO:0000313" key="4">
    <source>
        <dbReference type="Proteomes" id="UP000178059"/>
    </source>
</evidence>
<evidence type="ECO:0000313" key="3">
    <source>
        <dbReference type="EMBL" id="OGI69506.1"/>
    </source>
</evidence>
<feature type="transmembrane region" description="Helical" evidence="1">
    <location>
        <begin position="12"/>
        <end position="33"/>
    </location>
</feature>
<dbReference type="Proteomes" id="UP000178059">
    <property type="component" value="Unassembled WGS sequence"/>
</dbReference>
<dbReference type="InterPro" id="IPR043728">
    <property type="entry name" value="DUF5671"/>
</dbReference>
<evidence type="ECO:0000256" key="1">
    <source>
        <dbReference type="SAM" id="Phobius"/>
    </source>
</evidence>
<comment type="caution">
    <text evidence="3">The sequence shown here is derived from an EMBL/GenBank/DDBJ whole genome shotgun (WGS) entry which is preliminary data.</text>
</comment>
<protein>
    <recommendedName>
        <fullName evidence="2">DUF5671 domain-containing protein</fullName>
    </recommendedName>
</protein>
<feature type="domain" description="DUF5671" evidence="2">
    <location>
        <begin position="11"/>
        <end position="146"/>
    </location>
</feature>
<feature type="transmembrane region" description="Helical" evidence="1">
    <location>
        <begin position="101"/>
        <end position="120"/>
    </location>
</feature>
<dbReference type="AlphaFoldDB" id="A0A1F6VIW1"/>
<feature type="transmembrane region" description="Helical" evidence="1">
    <location>
        <begin position="62"/>
        <end position="81"/>
    </location>
</feature>
<keyword evidence="1" id="KW-0812">Transmembrane</keyword>
<name>A0A1F6VIW1_9BACT</name>
<feature type="transmembrane region" description="Helical" evidence="1">
    <location>
        <begin position="168"/>
        <end position="193"/>
    </location>
</feature>